<dbReference type="GO" id="GO:0008168">
    <property type="term" value="F:methyltransferase activity"/>
    <property type="evidence" value="ECO:0007669"/>
    <property type="project" value="UniProtKB-KW"/>
</dbReference>
<keyword evidence="1" id="KW-0489">Methyltransferase</keyword>
<dbReference type="CDD" id="cd02440">
    <property type="entry name" value="AdoMet_MTases"/>
    <property type="match status" value="1"/>
</dbReference>
<reference evidence="1" key="1">
    <citation type="submission" date="2020-07" db="EMBL/GenBank/DDBJ databases">
        <title>Severe corrosion of carbon steel in oil field produced water can be linked to methanogenic archaea containing a special type of NiFe hydrogenase.</title>
        <authorList>
            <person name="Lahme S."/>
            <person name="Mand J."/>
            <person name="Longwell J."/>
            <person name="Smith R."/>
            <person name="Enning D."/>
        </authorList>
    </citation>
    <scope>NUCLEOTIDE SEQUENCE</scope>
    <source>
        <strain evidence="1">MIC098Bin6</strain>
    </source>
</reference>
<keyword evidence="1" id="KW-0808">Transferase</keyword>
<dbReference type="Gene3D" id="3.40.50.150">
    <property type="entry name" value="Vaccinia Virus protein VP39"/>
    <property type="match status" value="1"/>
</dbReference>
<gene>
    <name evidence="1" type="ORF">H0S81_11920</name>
</gene>
<dbReference type="Pfam" id="PF13489">
    <property type="entry name" value="Methyltransf_23"/>
    <property type="match status" value="1"/>
</dbReference>
<sequence>MGKYDYALDLDFKNSLSLIAGRVKKNSRVLEFGPANGRLTRHLKQILDCDVTIVEIDEASGRDAAAFAGLSLLGRDRGDIESYVWYDLLKGRRFDHIIFADVLEHLHDPETALSTSSKLLDEHGSMLISIPNIAHNSIIIDLINNRFQYGDIGLLDNTHLKFFTYYSFVELLNRTGLFTVGEFCASARVGETEFQNSYADVSPSVAKELRKKEFGNVYQFVFEAKP</sequence>
<feature type="non-terminal residue" evidence="1">
    <location>
        <position position="226"/>
    </location>
</feature>
<dbReference type="EMBL" id="JACCQK010000818">
    <property type="protein sequence ID" value="MBG0780620.1"/>
    <property type="molecule type" value="Genomic_DNA"/>
</dbReference>
<dbReference type="SUPFAM" id="SSF53335">
    <property type="entry name" value="S-adenosyl-L-methionine-dependent methyltransferases"/>
    <property type="match status" value="1"/>
</dbReference>
<organism evidence="1 2">
    <name type="scientific">Desulfotignum balticum</name>
    <dbReference type="NCBI Taxonomy" id="115781"/>
    <lineage>
        <taxon>Bacteria</taxon>
        <taxon>Pseudomonadati</taxon>
        <taxon>Thermodesulfobacteriota</taxon>
        <taxon>Desulfobacteria</taxon>
        <taxon>Desulfobacterales</taxon>
        <taxon>Desulfobacteraceae</taxon>
        <taxon>Desulfotignum</taxon>
    </lineage>
</organism>
<protein>
    <submittedName>
        <fullName evidence="1">Class I SAM-dependent methyltransferase</fullName>
    </submittedName>
</protein>
<proteinExistence type="predicted"/>
<accession>A0A931CX05</accession>
<name>A0A931CX05_9BACT</name>
<dbReference type="GO" id="GO:0032259">
    <property type="term" value="P:methylation"/>
    <property type="evidence" value="ECO:0007669"/>
    <property type="project" value="UniProtKB-KW"/>
</dbReference>
<dbReference type="Proteomes" id="UP000706172">
    <property type="component" value="Unassembled WGS sequence"/>
</dbReference>
<dbReference type="InterPro" id="IPR029063">
    <property type="entry name" value="SAM-dependent_MTases_sf"/>
</dbReference>
<evidence type="ECO:0000313" key="1">
    <source>
        <dbReference type="EMBL" id="MBG0780620.1"/>
    </source>
</evidence>
<dbReference type="PANTHER" id="PTHR43861">
    <property type="entry name" value="TRANS-ACONITATE 2-METHYLTRANSFERASE-RELATED"/>
    <property type="match status" value="1"/>
</dbReference>
<evidence type="ECO:0000313" key="2">
    <source>
        <dbReference type="Proteomes" id="UP000706172"/>
    </source>
</evidence>
<comment type="caution">
    <text evidence="1">The sequence shown here is derived from an EMBL/GenBank/DDBJ whole genome shotgun (WGS) entry which is preliminary data.</text>
</comment>
<dbReference type="AlphaFoldDB" id="A0A931CX05"/>